<feature type="region of interest" description="Disordered" evidence="1">
    <location>
        <begin position="1"/>
        <end position="24"/>
    </location>
</feature>
<accession>A0ABY3LIQ8</accession>
<feature type="compositionally biased region" description="Basic and acidic residues" evidence="1">
    <location>
        <begin position="15"/>
        <end position="24"/>
    </location>
</feature>
<feature type="domain" description="Bacteriophage Mx8 p63 C-terminal" evidence="2">
    <location>
        <begin position="202"/>
        <end position="293"/>
    </location>
</feature>
<evidence type="ECO:0000313" key="3">
    <source>
        <dbReference type="EMBL" id="TXL79753.1"/>
    </source>
</evidence>
<gene>
    <name evidence="3" type="ORF">D9O29_05620</name>
</gene>
<comment type="caution">
    <text evidence="3">The sequence shown here is derived from an EMBL/GenBank/DDBJ whole genome shotgun (WGS) entry which is preliminary data.</text>
</comment>
<dbReference type="InterPro" id="IPR018874">
    <property type="entry name" value="Phage_Mx8_p63_C"/>
</dbReference>
<evidence type="ECO:0000313" key="4">
    <source>
        <dbReference type="Proteomes" id="UP000426772"/>
    </source>
</evidence>
<evidence type="ECO:0000256" key="1">
    <source>
        <dbReference type="SAM" id="MobiDB-lite"/>
    </source>
</evidence>
<evidence type="ECO:0000259" key="2">
    <source>
        <dbReference type="Pfam" id="PF10546"/>
    </source>
</evidence>
<dbReference type="Pfam" id="PF10546">
    <property type="entry name" value="P63C"/>
    <property type="match status" value="1"/>
</dbReference>
<reference evidence="3 4" key="1">
    <citation type="submission" date="2018-10" db="EMBL/GenBank/DDBJ databases">
        <title>Draft genome sequence of Pantoea vagans isolated from corpses of the sugarcane aphid Melanaphis sacchari Zehntner.</title>
        <authorList>
            <person name="Toledo E."/>
            <person name="Pena G."/>
            <person name="Lozano L."/>
        </authorList>
    </citation>
    <scope>NUCLEOTIDE SEQUENCE [LARGE SCALE GENOMIC DNA]</scope>
    <source>
        <strain evidence="3 4">ET-90</strain>
    </source>
</reference>
<dbReference type="RefSeq" id="WP_147788708.1">
    <property type="nucleotide sequence ID" value="NZ_RCNL01000002.1"/>
</dbReference>
<proteinExistence type="predicted"/>
<name>A0ABY3LIQ8_9GAMM</name>
<sequence length="343" mass="38860">MTIKDESPQAKGGKARAEKMTPDERKAVAQNAANKRWEKIKNNLPSAQFEGVLKINDTELEVAVLNNGKRIISQSSVFKALGRPSRGVRATIDGEIKLPAFMDAANLLPYLNHDLMEAIKRERFTDNSGATLEGYDASILPLVCDVYLKARQDGALKANQMDTAQKAEILVRSLAKVGIIALVDEATGYQEIRPKDALQAYLDKIISKELAAWAKKFPDEFYENIYKLRNWPWSGMSKNRFSVVAHYTRDLVYERLGDSILQELEKKTPKQSNGHRKNKMHQWLTDDVGNPMLSQHLHSLIMIQRLAIANGYGWNRFIKMVDQVMPRKGGTFELELNDTSREQ</sequence>
<organism evidence="3 4">
    <name type="scientific">Pantoea vagans</name>
    <dbReference type="NCBI Taxonomy" id="470934"/>
    <lineage>
        <taxon>Bacteria</taxon>
        <taxon>Pseudomonadati</taxon>
        <taxon>Pseudomonadota</taxon>
        <taxon>Gammaproteobacteria</taxon>
        <taxon>Enterobacterales</taxon>
        <taxon>Erwiniaceae</taxon>
        <taxon>Pantoea</taxon>
    </lineage>
</organism>
<protein>
    <recommendedName>
        <fullName evidence="2">Bacteriophage Mx8 p63 C-terminal domain-containing protein</fullName>
    </recommendedName>
</protein>
<keyword evidence="4" id="KW-1185">Reference proteome</keyword>
<dbReference type="Proteomes" id="UP000426772">
    <property type="component" value="Unassembled WGS sequence"/>
</dbReference>
<dbReference type="EMBL" id="RCNL01000002">
    <property type="protein sequence ID" value="TXL79753.1"/>
    <property type="molecule type" value="Genomic_DNA"/>
</dbReference>